<feature type="domain" description="Glyceraldehyde 3-phosphate dehydrogenase catalytic" evidence="1">
    <location>
        <begin position="13"/>
        <end position="57"/>
    </location>
</feature>
<dbReference type="STRING" id="3469.A0A4Y7JBW0"/>
<name>A0A4Y7JBW0_PAPSO</name>
<evidence type="ECO:0000313" key="3">
    <source>
        <dbReference type="Proteomes" id="UP000316621"/>
    </source>
</evidence>
<reference evidence="2 3" key="1">
    <citation type="journal article" date="2018" name="Science">
        <title>The opium poppy genome and morphinan production.</title>
        <authorList>
            <person name="Guo L."/>
            <person name="Winzer T."/>
            <person name="Yang X."/>
            <person name="Li Y."/>
            <person name="Ning Z."/>
            <person name="He Z."/>
            <person name="Teodor R."/>
            <person name="Lu Y."/>
            <person name="Bowser T.A."/>
            <person name="Graham I.A."/>
            <person name="Ye K."/>
        </authorList>
    </citation>
    <scope>NUCLEOTIDE SEQUENCE [LARGE SCALE GENOMIC DNA]</scope>
    <source>
        <strain evidence="3">cv. HN1</strain>
        <tissue evidence="2">Leaves</tissue>
    </source>
</reference>
<dbReference type="Pfam" id="PF02800">
    <property type="entry name" value="Gp_dh_C"/>
    <property type="match status" value="1"/>
</dbReference>
<evidence type="ECO:0000259" key="1">
    <source>
        <dbReference type="Pfam" id="PF02800"/>
    </source>
</evidence>
<evidence type="ECO:0000313" key="2">
    <source>
        <dbReference type="EMBL" id="RZC57229.1"/>
    </source>
</evidence>
<proteinExistence type="predicted"/>
<sequence length="80" mass="8901">MEEEQIEASNLKRCAVGKVLHALNGKLTGIVFHVPTIDVSVLEKKETYSPIKAAIKHLFHPRSRKEAFKEGVEGKGTCRT</sequence>
<accession>A0A4Y7JBW0</accession>
<dbReference type="Gramene" id="RZC57229">
    <property type="protein sequence ID" value="RZC57229"/>
    <property type="gene ID" value="C5167_004538"/>
</dbReference>
<dbReference type="Gene3D" id="3.30.360.10">
    <property type="entry name" value="Dihydrodipicolinate Reductase, domain 2"/>
    <property type="match status" value="1"/>
</dbReference>
<dbReference type="AlphaFoldDB" id="A0A4Y7JBW0"/>
<dbReference type="Proteomes" id="UP000316621">
    <property type="component" value="Chromosome 4"/>
</dbReference>
<protein>
    <recommendedName>
        <fullName evidence="1">Glyceraldehyde 3-phosphate dehydrogenase catalytic domain-containing protein</fullName>
    </recommendedName>
</protein>
<keyword evidence="3" id="KW-1185">Reference proteome</keyword>
<dbReference type="EMBL" id="CM010718">
    <property type="protein sequence ID" value="RZC57229.1"/>
    <property type="molecule type" value="Genomic_DNA"/>
</dbReference>
<dbReference type="SUPFAM" id="SSF55347">
    <property type="entry name" value="Glyceraldehyde-3-phosphate dehydrogenase-like, C-terminal domain"/>
    <property type="match status" value="1"/>
</dbReference>
<dbReference type="InterPro" id="IPR020829">
    <property type="entry name" value="GlycerAld_3-P_DH_cat"/>
</dbReference>
<organism evidence="2 3">
    <name type="scientific">Papaver somniferum</name>
    <name type="common">Opium poppy</name>
    <dbReference type="NCBI Taxonomy" id="3469"/>
    <lineage>
        <taxon>Eukaryota</taxon>
        <taxon>Viridiplantae</taxon>
        <taxon>Streptophyta</taxon>
        <taxon>Embryophyta</taxon>
        <taxon>Tracheophyta</taxon>
        <taxon>Spermatophyta</taxon>
        <taxon>Magnoliopsida</taxon>
        <taxon>Ranunculales</taxon>
        <taxon>Papaveraceae</taxon>
        <taxon>Papaveroideae</taxon>
        <taxon>Papaver</taxon>
    </lineage>
</organism>
<gene>
    <name evidence="2" type="ORF">C5167_004538</name>
</gene>
<dbReference type="GO" id="GO:0016620">
    <property type="term" value="F:oxidoreductase activity, acting on the aldehyde or oxo group of donors, NAD or NADP as acceptor"/>
    <property type="evidence" value="ECO:0007669"/>
    <property type="project" value="InterPro"/>
</dbReference>